<feature type="transmembrane region" description="Helical" evidence="1">
    <location>
        <begin position="7"/>
        <end position="25"/>
    </location>
</feature>
<reference evidence="2 3" key="1">
    <citation type="submission" date="2023-04" db="EMBL/GenBank/DDBJ databases">
        <title>Bacteroides pacosi sp. nov., isolated from the fecal material of an alpaca.</title>
        <authorList>
            <person name="Miller S."/>
            <person name="Hendry M."/>
            <person name="King J."/>
            <person name="Sankaranarayanan K."/>
            <person name="Lawson P.A."/>
        </authorList>
    </citation>
    <scope>NUCLEOTIDE SEQUENCE [LARGE SCALE GENOMIC DNA]</scope>
    <source>
        <strain evidence="2 3">A2-P53</strain>
    </source>
</reference>
<evidence type="ECO:0000313" key="2">
    <source>
        <dbReference type="EMBL" id="MDY7259947.1"/>
    </source>
</evidence>
<name>A0ABU5HUT8_9BACE</name>
<keyword evidence="1" id="KW-0812">Transmembrane</keyword>
<keyword evidence="1" id="KW-1133">Transmembrane helix</keyword>
<dbReference type="Proteomes" id="UP001292913">
    <property type="component" value="Unassembled WGS sequence"/>
</dbReference>
<comment type="caution">
    <text evidence="2">The sequence shown here is derived from an EMBL/GenBank/DDBJ whole genome shotgun (WGS) entry which is preliminary data.</text>
</comment>
<evidence type="ECO:0000313" key="3">
    <source>
        <dbReference type="Proteomes" id="UP001292913"/>
    </source>
</evidence>
<sequence length="519" mass="57193">MKAIVSPLYFIYLFVLSLFIGFSVGSCSDNEFEEFNDNVNATNVQTRAVPTPSFDWENIDWMPTPSMQSRIPVPWIGQGSLAGSYGLDVLNDRKSFDGWELLYNTFDSNVTAPLVNPYFILYNKYRGIMRVYLYLTTPFVTTSSYIQDGISVVSNHTTSLLSFLGQEVVDVDKINTHYVQIQPAPFDGSLPLAANRWYMMQYEMAFDPNLMNVPYNEAQLNWNLNYYNIQEVELGGTAVGKLNGIIGGVSGPDLFTPLIGVGKVVGTGVLAGIGQDFITHNTINADTGENKLGLGKSIFKDLSKGISSALSAAGGDLPSAAIKLLSAIIGGGSTETPISMTMKVNMTLTGTGREGGAFPSTPMTFWIPGTKISSDAVGYIPLYNKNLGVFNMVKKPIYTVYPECERSEFEGPYGDTMFSYRIYYILPTRFDYSDLLVINPEVDNLADVEIVRQDILWNGEVNPLTVLSARFDDLGNSWFLKEDPVLRFTIKVSPKNGAPSSIIMKSFAMTLEGDTYIGC</sequence>
<keyword evidence="1" id="KW-0472">Membrane</keyword>
<evidence type="ECO:0000256" key="1">
    <source>
        <dbReference type="SAM" id="Phobius"/>
    </source>
</evidence>
<dbReference type="RefSeq" id="WP_258980425.1">
    <property type="nucleotide sequence ID" value="NZ_JARZAK010000016.1"/>
</dbReference>
<gene>
    <name evidence="2" type="ORF">QHG74_19735</name>
</gene>
<accession>A0ABU5HUT8</accession>
<keyword evidence="3" id="KW-1185">Reference proteome</keyword>
<dbReference type="EMBL" id="JARZAK010000016">
    <property type="protein sequence ID" value="MDY7259947.1"/>
    <property type="molecule type" value="Genomic_DNA"/>
</dbReference>
<organism evidence="2 3">
    <name type="scientific">Bacteroides vicugnae</name>
    <dbReference type="NCBI Taxonomy" id="3037989"/>
    <lineage>
        <taxon>Bacteria</taxon>
        <taxon>Pseudomonadati</taxon>
        <taxon>Bacteroidota</taxon>
        <taxon>Bacteroidia</taxon>
        <taxon>Bacteroidales</taxon>
        <taxon>Bacteroidaceae</taxon>
        <taxon>Bacteroides</taxon>
    </lineage>
</organism>
<dbReference type="PROSITE" id="PS51257">
    <property type="entry name" value="PROKAR_LIPOPROTEIN"/>
    <property type="match status" value="1"/>
</dbReference>
<protein>
    <submittedName>
        <fullName evidence="2">Uncharacterized protein</fullName>
    </submittedName>
</protein>
<proteinExistence type="predicted"/>